<dbReference type="CDD" id="cd00866">
    <property type="entry name" value="PEBP_euk"/>
    <property type="match status" value="1"/>
</dbReference>
<dbReference type="PANTHER" id="PTHR11362:SF78">
    <property type="entry name" value="PROTEASE INHIBITOR"/>
    <property type="match status" value="1"/>
</dbReference>
<organism evidence="1 2">
    <name type="scientific">Bombardia bombarda</name>
    <dbReference type="NCBI Taxonomy" id="252184"/>
    <lineage>
        <taxon>Eukaryota</taxon>
        <taxon>Fungi</taxon>
        <taxon>Dikarya</taxon>
        <taxon>Ascomycota</taxon>
        <taxon>Pezizomycotina</taxon>
        <taxon>Sordariomycetes</taxon>
        <taxon>Sordariomycetidae</taxon>
        <taxon>Sordariales</taxon>
        <taxon>Lasiosphaeriaceae</taxon>
        <taxon>Bombardia</taxon>
    </lineage>
</organism>
<dbReference type="AlphaFoldDB" id="A0AA39XPJ1"/>
<dbReference type="Gene3D" id="3.90.280.10">
    <property type="entry name" value="PEBP-like"/>
    <property type="match status" value="1"/>
</dbReference>
<dbReference type="InterPro" id="IPR008914">
    <property type="entry name" value="PEBP"/>
</dbReference>
<keyword evidence="2" id="KW-1185">Reference proteome</keyword>
<dbReference type="GO" id="GO:0005543">
    <property type="term" value="F:phospholipid binding"/>
    <property type="evidence" value="ECO:0007669"/>
    <property type="project" value="TreeGrafter"/>
</dbReference>
<evidence type="ECO:0000313" key="2">
    <source>
        <dbReference type="Proteomes" id="UP001174934"/>
    </source>
</evidence>
<dbReference type="GO" id="GO:0030414">
    <property type="term" value="F:peptidase inhibitor activity"/>
    <property type="evidence" value="ECO:0007669"/>
    <property type="project" value="TreeGrafter"/>
</dbReference>
<dbReference type="InterPro" id="IPR036610">
    <property type="entry name" value="PEBP-like_sf"/>
</dbReference>
<comment type="caution">
    <text evidence="1">The sequence shown here is derived from an EMBL/GenBank/DDBJ whole genome shotgun (WGS) entry which is preliminary data.</text>
</comment>
<dbReference type="PANTHER" id="PTHR11362">
    <property type="entry name" value="PHOSPHATIDYLETHANOLAMINE-BINDING PROTEIN"/>
    <property type="match status" value="1"/>
</dbReference>
<dbReference type="SUPFAM" id="SSF49777">
    <property type="entry name" value="PEBP-like"/>
    <property type="match status" value="1"/>
</dbReference>
<evidence type="ECO:0000313" key="1">
    <source>
        <dbReference type="EMBL" id="KAK0636780.1"/>
    </source>
</evidence>
<dbReference type="EMBL" id="JAULSR010000001">
    <property type="protein sequence ID" value="KAK0636780.1"/>
    <property type="molecule type" value="Genomic_DNA"/>
</dbReference>
<gene>
    <name evidence="1" type="ORF">B0T17DRAFT_89921</name>
</gene>
<proteinExistence type="predicted"/>
<dbReference type="Proteomes" id="UP001174934">
    <property type="component" value="Unassembled WGS sequence"/>
</dbReference>
<sequence length="235" mass="25304">MPKQAASVTKALADLASILASDAPHKTGSLRIHFPSTVVTEPGTRLTKAATATEPTSYSVSATALNNIALPNCDLSPVTSTTFTTSAADDDDTTAIPNISKYMIVALDLDAPFPSWPVLGPVLHGVQADLSLATSRIDPDDEFIQLDFGDESTRGSRSVVSYARPGPPPPSSPHRYVFLLWEQPKELTTAKMREVLGFVEGQEIGVLGRARWDQEAFEKKLGLKNVVAQNYFVCC</sequence>
<name>A0AA39XPJ1_9PEZI</name>
<dbReference type="GO" id="GO:0046578">
    <property type="term" value="P:regulation of Ras protein signal transduction"/>
    <property type="evidence" value="ECO:0007669"/>
    <property type="project" value="TreeGrafter"/>
</dbReference>
<reference evidence="1" key="1">
    <citation type="submission" date="2023-06" db="EMBL/GenBank/DDBJ databases">
        <title>Genome-scale phylogeny and comparative genomics of the fungal order Sordariales.</title>
        <authorList>
            <consortium name="Lawrence Berkeley National Laboratory"/>
            <person name="Hensen N."/>
            <person name="Bonometti L."/>
            <person name="Westerberg I."/>
            <person name="Brannstrom I.O."/>
            <person name="Guillou S."/>
            <person name="Cros-Aarteil S."/>
            <person name="Calhoun S."/>
            <person name="Haridas S."/>
            <person name="Kuo A."/>
            <person name="Mondo S."/>
            <person name="Pangilinan J."/>
            <person name="Riley R."/>
            <person name="LaButti K."/>
            <person name="Andreopoulos B."/>
            <person name="Lipzen A."/>
            <person name="Chen C."/>
            <person name="Yanf M."/>
            <person name="Daum C."/>
            <person name="Ng V."/>
            <person name="Clum A."/>
            <person name="Steindorff A."/>
            <person name="Ohm R."/>
            <person name="Martin F."/>
            <person name="Silar P."/>
            <person name="Natvig D."/>
            <person name="Lalanne C."/>
            <person name="Gautier V."/>
            <person name="Ament-velasquez S.L."/>
            <person name="Kruys A."/>
            <person name="Hutchinson M.I."/>
            <person name="Powell A.J."/>
            <person name="Barry K."/>
            <person name="Miller A.N."/>
            <person name="Grigoriev I.V."/>
            <person name="Debuchy R."/>
            <person name="Gladieux P."/>
            <person name="Thoren M.H."/>
            <person name="Johannesson H."/>
        </authorList>
    </citation>
    <scope>NUCLEOTIDE SEQUENCE</scope>
    <source>
        <strain evidence="1">SMH3391-2</strain>
    </source>
</reference>
<dbReference type="InterPro" id="IPR035810">
    <property type="entry name" value="PEBP_euk"/>
</dbReference>
<dbReference type="Pfam" id="PF01161">
    <property type="entry name" value="PBP"/>
    <property type="match status" value="1"/>
</dbReference>
<accession>A0AA39XPJ1</accession>
<protein>
    <submittedName>
        <fullName evidence="1">Phosphatidylethanolamine-binding protein</fullName>
    </submittedName>
</protein>
<dbReference type="GO" id="GO:0030162">
    <property type="term" value="P:regulation of proteolysis"/>
    <property type="evidence" value="ECO:0007669"/>
    <property type="project" value="TreeGrafter"/>
</dbReference>